<gene>
    <name evidence="1" type="ORF">HOO65_010149</name>
</gene>
<sequence length="172" mass="20396">MLPHSWLPFCTSFSCFQGGNKHDSTVVSWSTDPWDSNYLTDRGYSLWTEDDEWKVFSLRFHYLDKYPVVQLSIDTDYQGADWETFSNSHYFQAVSKMMPGVEIGRIDVRRQQVEVWHHGYPPIDVECMTFWFKQPVSEDDDASMDPIAKNLKFYNEERSFYHRIVPCKTTCF</sequence>
<dbReference type="RefSeq" id="XP_070861971.1">
    <property type="nucleotide sequence ID" value="XM_071006141.1"/>
</dbReference>
<name>A0ABR4MR89_9PEZI</name>
<dbReference type="EMBL" id="JABSNW010000001">
    <property type="protein sequence ID" value="KAL2890791.1"/>
    <property type="molecule type" value="Genomic_DNA"/>
</dbReference>
<dbReference type="GeneID" id="98114395"/>
<dbReference type="Proteomes" id="UP001610728">
    <property type="component" value="Unassembled WGS sequence"/>
</dbReference>
<comment type="caution">
    <text evidence="1">The sequence shown here is derived from an EMBL/GenBank/DDBJ whole genome shotgun (WGS) entry which is preliminary data.</text>
</comment>
<protein>
    <submittedName>
        <fullName evidence="1">Uncharacterized protein</fullName>
    </submittedName>
</protein>
<evidence type="ECO:0000313" key="1">
    <source>
        <dbReference type="EMBL" id="KAL2890791.1"/>
    </source>
</evidence>
<reference evidence="1 2" key="1">
    <citation type="submission" date="2020-05" db="EMBL/GenBank/DDBJ databases">
        <title>Ceratocystis lukuohia genome.</title>
        <authorList>
            <person name="Harrington T.C."/>
            <person name="Kim K."/>
            <person name="Mayers C.G."/>
        </authorList>
    </citation>
    <scope>NUCLEOTIDE SEQUENCE [LARGE SCALE GENOMIC DNA]</scope>
    <source>
        <strain evidence="1 2">C4212</strain>
    </source>
</reference>
<keyword evidence="2" id="KW-1185">Reference proteome</keyword>
<organism evidence="1 2">
    <name type="scientific">Ceratocystis lukuohia</name>
    <dbReference type="NCBI Taxonomy" id="2019550"/>
    <lineage>
        <taxon>Eukaryota</taxon>
        <taxon>Fungi</taxon>
        <taxon>Dikarya</taxon>
        <taxon>Ascomycota</taxon>
        <taxon>Pezizomycotina</taxon>
        <taxon>Sordariomycetes</taxon>
        <taxon>Hypocreomycetidae</taxon>
        <taxon>Microascales</taxon>
        <taxon>Ceratocystidaceae</taxon>
        <taxon>Ceratocystis</taxon>
    </lineage>
</organism>
<proteinExistence type="predicted"/>
<accession>A0ABR4MR89</accession>
<evidence type="ECO:0000313" key="2">
    <source>
        <dbReference type="Proteomes" id="UP001610728"/>
    </source>
</evidence>